<organism evidence="2 3">
    <name type="scientific">Bradyrhizobium centrolobii</name>
    <dbReference type="NCBI Taxonomy" id="1505087"/>
    <lineage>
        <taxon>Bacteria</taxon>
        <taxon>Pseudomonadati</taxon>
        <taxon>Pseudomonadota</taxon>
        <taxon>Alphaproteobacteria</taxon>
        <taxon>Hyphomicrobiales</taxon>
        <taxon>Nitrobacteraceae</taxon>
        <taxon>Bradyrhizobium</taxon>
    </lineage>
</organism>
<proteinExistence type="predicted"/>
<keyword evidence="1" id="KW-0472">Membrane</keyword>
<accession>A0A176Y8C1</accession>
<feature type="transmembrane region" description="Helical" evidence="1">
    <location>
        <begin position="12"/>
        <end position="34"/>
    </location>
</feature>
<keyword evidence="1" id="KW-0812">Transmembrane</keyword>
<comment type="caution">
    <text evidence="2">The sequence shown here is derived from an EMBL/GenBank/DDBJ whole genome shotgun (WGS) entry which is preliminary data.</text>
</comment>
<keyword evidence="1" id="KW-1133">Transmembrane helix</keyword>
<dbReference type="AlphaFoldDB" id="A0A176Y8C1"/>
<evidence type="ECO:0000313" key="2">
    <source>
        <dbReference type="EMBL" id="OAE99934.1"/>
    </source>
</evidence>
<dbReference type="Proteomes" id="UP000076959">
    <property type="component" value="Unassembled WGS sequence"/>
</dbReference>
<dbReference type="RefSeq" id="WP_063708194.1">
    <property type="nucleotide sequence ID" value="NZ_LUUB01000114.1"/>
</dbReference>
<name>A0A176Y8C1_9BRAD</name>
<dbReference type="EMBL" id="LUUB01000114">
    <property type="protein sequence ID" value="OAE99934.1"/>
    <property type="molecule type" value="Genomic_DNA"/>
</dbReference>
<evidence type="ECO:0000313" key="3">
    <source>
        <dbReference type="Proteomes" id="UP000076959"/>
    </source>
</evidence>
<sequence>MNHSIYTADKATHLKVVVSVLLASIAIVATTLTARPPHPEMIVKATTQTVYEPRLGHAITEVARRERHPI</sequence>
<dbReference type="OrthoDB" id="8245503at2"/>
<gene>
    <name evidence="2" type="ORF">AYJ54_32135</name>
</gene>
<protein>
    <submittedName>
        <fullName evidence="2">Uncharacterized protein</fullName>
    </submittedName>
</protein>
<reference evidence="2 3" key="1">
    <citation type="submission" date="2016-03" db="EMBL/GenBank/DDBJ databases">
        <title>Draft Genome Sequence of the Strain BR 10245 (Bradyrhizobium sp.) isolated from nodules of Centrolobium paraense.</title>
        <authorList>
            <person name="Simoes-Araujo J.L.Sr."/>
            <person name="Barauna A.C."/>
            <person name="Silva K."/>
            <person name="Zilli J.E."/>
        </authorList>
    </citation>
    <scope>NUCLEOTIDE SEQUENCE [LARGE SCALE GENOMIC DNA]</scope>
    <source>
        <strain evidence="2 3">BR 10245</strain>
    </source>
</reference>
<evidence type="ECO:0000256" key="1">
    <source>
        <dbReference type="SAM" id="Phobius"/>
    </source>
</evidence>
<keyword evidence="3" id="KW-1185">Reference proteome</keyword>